<gene>
    <name evidence="1" type="primary">eda</name>
    <name evidence="1" type="ORF">JHL16_32165</name>
</gene>
<dbReference type="EC" id="4.1.3.16" evidence="1"/>
<evidence type="ECO:0000313" key="1">
    <source>
        <dbReference type="EMBL" id="MBK1871066.1"/>
    </source>
</evidence>
<dbReference type="EC" id="4.1.2.14" evidence="1"/>
<keyword evidence="2" id="KW-1185">Reference proteome</keyword>
<evidence type="ECO:0000313" key="2">
    <source>
        <dbReference type="Proteomes" id="UP000616151"/>
    </source>
</evidence>
<name>A0ACC5REE9_9HYPH</name>
<comment type="caution">
    <text evidence="1">The sequence shown here is derived from an EMBL/GenBank/DDBJ whole genome shotgun (WGS) entry which is preliminary data.</text>
</comment>
<protein>
    <submittedName>
        <fullName evidence="1">Bifunctional 4-hydroxy-2-oxoglutarate aldolase/2-dehydro-3-deoxy-phosphogluconate aldolase</fullName>
        <ecNumber evidence="1">4.1.2.14</ecNumber>
        <ecNumber evidence="1">4.1.3.16</ecNumber>
    </submittedName>
</protein>
<keyword evidence="1" id="KW-0456">Lyase</keyword>
<dbReference type="EMBL" id="JAENHL010000008">
    <property type="protein sequence ID" value="MBK1871066.1"/>
    <property type="molecule type" value="Genomic_DNA"/>
</dbReference>
<dbReference type="Proteomes" id="UP000616151">
    <property type="component" value="Unassembled WGS sequence"/>
</dbReference>
<proteinExistence type="predicted"/>
<reference evidence="1" key="1">
    <citation type="submission" date="2021-01" db="EMBL/GenBank/DDBJ databases">
        <authorList>
            <person name="Sun Q."/>
        </authorList>
    </citation>
    <scope>NUCLEOTIDE SEQUENCE</scope>
    <source>
        <strain evidence="1">YIM B02566</strain>
    </source>
</reference>
<accession>A0ACC5REE9</accession>
<organism evidence="1 2">
    <name type="scientific">Taklimakanibacter albus</name>
    <dbReference type="NCBI Taxonomy" id="2800327"/>
    <lineage>
        <taxon>Bacteria</taxon>
        <taxon>Pseudomonadati</taxon>
        <taxon>Pseudomonadota</taxon>
        <taxon>Alphaproteobacteria</taxon>
        <taxon>Hyphomicrobiales</taxon>
        <taxon>Aestuariivirgaceae</taxon>
        <taxon>Taklimakanibacter</taxon>
    </lineage>
</organism>
<sequence length="212" mass="21684">MSERQAGLEAILKQAPVVPVLVIDDVALAVPLARALVEGGLPVLEITLRTKAAPDCIRAIRAEVKNAIVGSGTVLDAQGLEISEELGCAFAVSPGATPALLDAAKGSKTPLLPASRSPSETMFLLEKGYALQKFFPAEQSGGAAYLGALASPLPQVRFCPTGGITAEIAPSYLKLANVITVGGSWMAPKALLAAKDWAAITKLSAAAASLKA</sequence>